<evidence type="ECO:0000256" key="5">
    <source>
        <dbReference type="ARBA" id="ARBA00022989"/>
    </source>
</evidence>
<keyword evidence="4 9" id="KW-0732">Signal</keyword>
<dbReference type="OrthoDB" id="27095at2759"/>
<keyword evidence="12" id="KW-1185">Reference proteome</keyword>
<dbReference type="Proteomes" id="UP000594454">
    <property type="component" value="Chromosome 1"/>
</dbReference>
<dbReference type="AlphaFoldDB" id="A0A7R8UAY8"/>
<feature type="transmembrane region" description="Helical" evidence="8">
    <location>
        <begin position="160"/>
        <end position="179"/>
    </location>
</feature>
<evidence type="ECO:0000256" key="7">
    <source>
        <dbReference type="SAM" id="MobiDB-lite"/>
    </source>
</evidence>
<feature type="region of interest" description="Disordered" evidence="7">
    <location>
        <begin position="215"/>
        <end position="238"/>
    </location>
</feature>
<dbReference type="SUPFAM" id="SSF49452">
    <property type="entry name" value="Starch-binding domain-like"/>
    <property type="match status" value="1"/>
</dbReference>
<dbReference type="InterPro" id="IPR019008">
    <property type="entry name" value="Beta_sandwich_EMC7"/>
</dbReference>
<comment type="subcellular location">
    <subcellularLocation>
        <location evidence="1">Membrane</location>
        <topology evidence="1">Single-pass membrane protein</topology>
    </subcellularLocation>
</comment>
<keyword evidence="5 8" id="KW-1133">Transmembrane helix</keyword>
<organism evidence="11 12">
    <name type="scientific">Hermetia illucens</name>
    <name type="common">Black soldier fly</name>
    <dbReference type="NCBI Taxonomy" id="343691"/>
    <lineage>
        <taxon>Eukaryota</taxon>
        <taxon>Metazoa</taxon>
        <taxon>Ecdysozoa</taxon>
        <taxon>Arthropoda</taxon>
        <taxon>Hexapoda</taxon>
        <taxon>Insecta</taxon>
        <taxon>Pterygota</taxon>
        <taxon>Neoptera</taxon>
        <taxon>Endopterygota</taxon>
        <taxon>Diptera</taxon>
        <taxon>Brachycera</taxon>
        <taxon>Stratiomyomorpha</taxon>
        <taxon>Stratiomyidae</taxon>
        <taxon>Hermetiinae</taxon>
        <taxon>Hermetia</taxon>
    </lineage>
</organism>
<keyword evidence="3 8" id="KW-0812">Transmembrane</keyword>
<evidence type="ECO:0000313" key="12">
    <source>
        <dbReference type="Proteomes" id="UP000594454"/>
    </source>
</evidence>
<reference evidence="11 12" key="1">
    <citation type="submission" date="2020-11" db="EMBL/GenBank/DDBJ databases">
        <authorList>
            <person name="Wallbank WR R."/>
            <person name="Pardo Diaz C."/>
            <person name="Kozak K."/>
            <person name="Martin S."/>
            <person name="Jiggins C."/>
            <person name="Moest M."/>
            <person name="Warren A I."/>
            <person name="Generalovic N T."/>
            <person name="Byers J.R.P. K."/>
            <person name="Montejo-Kovacevich G."/>
            <person name="Yen C E."/>
        </authorList>
    </citation>
    <scope>NUCLEOTIDE SEQUENCE [LARGE SCALE GENOMIC DNA]</scope>
</reference>
<dbReference type="GO" id="GO:0072546">
    <property type="term" value="C:EMC complex"/>
    <property type="evidence" value="ECO:0007669"/>
    <property type="project" value="TreeGrafter"/>
</dbReference>
<dbReference type="InterPro" id="IPR013784">
    <property type="entry name" value="Carb-bd-like_fold"/>
</dbReference>
<comment type="similarity">
    <text evidence="2">Belongs to the EMC7 family.</text>
</comment>
<evidence type="ECO:0000256" key="4">
    <source>
        <dbReference type="ARBA" id="ARBA00022729"/>
    </source>
</evidence>
<sequence length="238" mass="27405">MLKTSDLLLSSLLASILLILSNPHIQSHADLVTSDENEEVGRFTIEGRVYPPQMLGIDSDWQKDTTVSINRGEYKGFLRDDGTFTIMGVPSGSYILEVHDPDFYYEPVRVEINPKGKFRARKVNFVQPGQILQVPYPLRMKSIMKYKYFQTREQWKITDFLFSPMVLMMLLPLLLMLILPKMMSDAETKKEMENINFPKMTNEMPEISEMLTSFFTGTSSKDKEKQKPAAKSSKSKRN</sequence>
<dbReference type="InterPro" id="IPR039163">
    <property type="entry name" value="EMC7"/>
</dbReference>
<evidence type="ECO:0000256" key="1">
    <source>
        <dbReference type="ARBA" id="ARBA00004167"/>
    </source>
</evidence>
<dbReference type="OMA" id="EMENMQM"/>
<dbReference type="EMBL" id="LR899009">
    <property type="protein sequence ID" value="CAD7077206.1"/>
    <property type="molecule type" value="Genomic_DNA"/>
</dbReference>
<name>A0A7R8UAY8_HERIL</name>
<dbReference type="Pfam" id="PF09430">
    <property type="entry name" value="EMC7_beta-sandw"/>
    <property type="match status" value="1"/>
</dbReference>
<dbReference type="FunCoup" id="A0A7R8UAY8">
    <property type="interactions" value="1769"/>
</dbReference>
<evidence type="ECO:0000313" key="11">
    <source>
        <dbReference type="EMBL" id="CAD7077206.1"/>
    </source>
</evidence>
<evidence type="ECO:0000256" key="3">
    <source>
        <dbReference type="ARBA" id="ARBA00022692"/>
    </source>
</evidence>
<dbReference type="GO" id="GO:0030246">
    <property type="term" value="F:carbohydrate binding"/>
    <property type="evidence" value="ECO:0007669"/>
    <property type="project" value="InterPro"/>
</dbReference>
<feature type="signal peptide" evidence="9">
    <location>
        <begin position="1"/>
        <end position="29"/>
    </location>
</feature>
<evidence type="ECO:0000256" key="6">
    <source>
        <dbReference type="ARBA" id="ARBA00023136"/>
    </source>
</evidence>
<accession>A0A7R8UAY8</accession>
<evidence type="ECO:0000256" key="2">
    <source>
        <dbReference type="ARBA" id="ARBA00008880"/>
    </source>
</evidence>
<gene>
    <name evidence="11" type="ORF">HERILL_LOCUS573</name>
</gene>
<dbReference type="PANTHER" id="PTHR13605">
    <property type="entry name" value="ER MEMBRANE PROTEIN COMPLEX SUBUNIT 7"/>
    <property type="match status" value="1"/>
</dbReference>
<evidence type="ECO:0000256" key="8">
    <source>
        <dbReference type="SAM" id="Phobius"/>
    </source>
</evidence>
<protein>
    <recommendedName>
        <fullName evidence="10">ER membrane protein complex subunit 7 beta-sandwich domain-containing protein</fullName>
    </recommendedName>
</protein>
<feature type="chain" id="PRO_5031287382" description="ER membrane protein complex subunit 7 beta-sandwich domain-containing protein" evidence="9">
    <location>
        <begin position="30"/>
        <end position="238"/>
    </location>
</feature>
<evidence type="ECO:0000256" key="9">
    <source>
        <dbReference type="SAM" id="SignalP"/>
    </source>
</evidence>
<evidence type="ECO:0000259" key="10">
    <source>
        <dbReference type="Pfam" id="PF09430"/>
    </source>
</evidence>
<feature type="domain" description="ER membrane protein complex subunit 7 beta-sandwich" evidence="10">
    <location>
        <begin position="59"/>
        <end position="168"/>
    </location>
</feature>
<dbReference type="InParanoid" id="A0A7R8UAY8"/>
<proteinExistence type="inferred from homology"/>
<keyword evidence="6 8" id="KW-0472">Membrane</keyword>
<dbReference type="PANTHER" id="PTHR13605:SF4">
    <property type="entry name" value="ER MEMBRANE PROTEIN COMPLEX SUBUNIT 7"/>
    <property type="match status" value="1"/>
</dbReference>